<evidence type="ECO:0000259" key="1">
    <source>
        <dbReference type="PROSITE" id="PS51186"/>
    </source>
</evidence>
<reference evidence="2 3" key="1">
    <citation type="submission" date="2019-04" db="EMBL/GenBank/DDBJ databases">
        <title>Microbes associate with the intestines of laboratory mice.</title>
        <authorList>
            <person name="Navarre W."/>
            <person name="Wong E."/>
            <person name="Huang K.C."/>
            <person name="Tropini C."/>
            <person name="Ng K."/>
            <person name="Yu B."/>
        </authorList>
    </citation>
    <scope>NUCLEOTIDE SEQUENCE [LARGE SCALE GENOMIC DNA]</scope>
    <source>
        <strain evidence="2 3">NM80_B27</strain>
    </source>
</reference>
<gene>
    <name evidence="2" type="ORF">E5986_01385</name>
</gene>
<accession>A0A4S4G7W1</accession>
<dbReference type="InterPro" id="IPR000182">
    <property type="entry name" value="GNAT_dom"/>
</dbReference>
<keyword evidence="2" id="KW-0808">Transferase</keyword>
<evidence type="ECO:0000313" key="2">
    <source>
        <dbReference type="EMBL" id="THG38968.1"/>
    </source>
</evidence>
<dbReference type="Pfam" id="PF13673">
    <property type="entry name" value="Acetyltransf_10"/>
    <property type="match status" value="1"/>
</dbReference>
<proteinExistence type="predicted"/>
<dbReference type="RefSeq" id="WP_136432660.1">
    <property type="nucleotide sequence ID" value="NZ_SSTJ01000001.1"/>
</dbReference>
<dbReference type="InterPro" id="IPR016181">
    <property type="entry name" value="Acyl_CoA_acyltransferase"/>
</dbReference>
<dbReference type="EMBL" id="SSTJ01000001">
    <property type="protein sequence ID" value="THG38968.1"/>
    <property type="molecule type" value="Genomic_DNA"/>
</dbReference>
<dbReference type="AlphaFoldDB" id="A0A4S4G7W1"/>
<organism evidence="2 3">
    <name type="scientific">Adlercreutzia caecimuris</name>
    <dbReference type="NCBI Taxonomy" id="671266"/>
    <lineage>
        <taxon>Bacteria</taxon>
        <taxon>Bacillati</taxon>
        <taxon>Actinomycetota</taxon>
        <taxon>Coriobacteriia</taxon>
        <taxon>Eggerthellales</taxon>
        <taxon>Eggerthellaceae</taxon>
        <taxon>Adlercreutzia</taxon>
    </lineage>
</organism>
<dbReference type="Gene3D" id="3.40.630.30">
    <property type="match status" value="1"/>
</dbReference>
<dbReference type="CDD" id="cd04301">
    <property type="entry name" value="NAT_SF"/>
    <property type="match status" value="1"/>
</dbReference>
<dbReference type="Proteomes" id="UP000308978">
    <property type="component" value="Unassembled WGS sequence"/>
</dbReference>
<protein>
    <submittedName>
        <fullName evidence="2">GNAT family N-acetyltransferase</fullName>
    </submittedName>
</protein>
<dbReference type="SUPFAM" id="SSF55729">
    <property type="entry name" value="Acyl-CoA N-acyltransferases (Nat)"/>
    <property type="match status" value="1"/>
</dbReference>
<sequence length="146" mass="16211">MALTVKRFHELSLDEYHEMLKLRCAVFVVEQQSPYQEVDDADKEALHLWLRDGDGALAAYARVLPAGVAHETPSIGRVIAVSRGMGAGRHIMEEAIRVAQSELGADVITIEAQVQARGFYEKLGFKQTSDEFDDGGIPHIEMRLTC</sequence>
<evidence type="ECO:0000313" key="3">
    <source>
        <dbReference type="Proteomes" id="UP000308978"/>
    </source>
</evidence>
<name>A0A4S4G7W1_9ACTN</name>
<dbReference type="PROSITE" id="PS51186">
    <property type="entry name" value="GNAT"/>
    <property type="match status" value="1"/>
</dbReference>
<comment type="caution">
    <text evidence="2">The sequence shown here is derived from an EMBL/GenBank/DDBJ whole genome shotgun (WGS) entry which is preliminary data.</text>
</comment>
<feature type="domain" description="N-acetyltransferase" evidence="1">
    <location>
        <begin position="6"/>
        <end position="146"/>
    </location>
</feature>
<dbReference type="GO" id="GO:0016747">
    <property type="term" value="F:acyltransferase activity, transferring groups other than amino-acyl groups"/>
    <property type="evidence" value="ECO:0007669"/>
    <property type="project" value="InterPro"/>
</dbReference>